<sequence length="47" mass="5337">MIQKDAWNDNESQAQEFPNALIRDPSSFHNIIKTIFQATDALCHACC</sequence>
<evidence type="ECO:0000313" key="1">
    <source>
        <dbReference type="EMBL" id="KFM57575.1"/>
    </source>
</evidence>
<accession>A0A087SXI6</accession>
<dbReference type="EMBL" id="KK112405">
    <property type="protein sequence ID" value="KFM57575.1"/>
    <property type="molecule type" value="Genomic_DNA"/>
</dbReference>
<dbReference type="Proteomes" id="UP000054359">
    <property type="component" value="Unassembled WGS sequence"/>
</dbReference>
<keyword evidence="2" id="KW-1185">Reference proteome</keyword>
<gene>
    <name evidence="1" type="ORF">X975_12655</name>
</gene>
<reference evidence="1 2" key="1">
    <citation type="submission" date="2013-11" db="EMBL/GenBank/DDBJ databases">
        <title>Genome sequencing of Stegodyphus mimosarum.</title>
        <authorList>
            <person name="Bechsgaard J."/>
        </authorList>
    </citation>
    <scope>NUCLEOTIDE SEQUENCE [LARGE SCALE GENOMIC DNA]</scope>
</reference>
<dbReference type="AlphaFoldDB" id="A0A087SXI6"/>
<organism evidence="1 2">
    <name type="scientific">Stegodyphus mimosarum</name>
    <name type="common">African social velvet spider</name>
    <dbReference type="NCBI Taxonomy" id="407821"/>
    <lineage>
        <taxon>Eukaryota</taxon>
        <taxon>Metazoa</taxon>
        <taxon>Ecdysozoa</taxon>
        <taxon>Arthropoda</taxon>
        <taxon>Chelicerata</taxon>
        <taxon>Arachnida</taxon>
        <taxon>Araneae</taxon>
        <taxon>Araneomorphae</taxon>
        <taxon>Entelegynae</taxon>
        <taxon>Eresoidea</taxon>
        <taxon>Eresidae</taxon>
        <taxon>Stegodyphus</taxon>
    </lineage>
</organism>
<proteinExistence type="predicted"/>
<feature type="non-terminal residue" evidence="1">
    <location>
        <position position="47"/>
    </location>
</feature>
<evidence type="ECO:0000313" key="2">
    <source>
        <dbReference type="Proteomes" id="UP000054359"/>
    </source>
</evidence>
<name>A0A087SXI6_STEMI</name>
<protein>
    <submittedName>
        <fullName evidence="1">Uncharacterized protein</fullName>
    </submittedName>
</protein>